<sequence>MALAQCPSCNKRVSSKAKECPHCHFVFAGQSEEDLQREFIRLQQEKKDKLLSRSMLALLLAIAAFVYLFLQQPLPDSWQYNTAIGVMIVGLLWFIINRVQMLFIKRKRR</sequence>
<evidence type="ECO:0000256" key="1">
    <source>
        <dbReference type="SAM" id="Phobius"/>
    </source>
</evidence>
<comment type="caution">
    <text evidence="2">The sequence shown here is derived from an EMBL/GenBank/DDBJ whole genome shotgun (WGS) entry which is preliminary data.</text>
</comment>
<evidence type="ECO:0008006" key="4">
    <source>
        <dbReference type="Google" id="ProtNLM"/>
    </source>
</evidence>
<dbReference type="EMBL" id="PIQF01000001">
    <property type="protein sequence ID" value="RUO77555.1"/>
    <property type="molecule type" value="Genomic_DNA"/>
</dbReference>
<keyword evidence="1" id="KW-1133">Transmembrane helix</keyword>
<dbReference type="Proteomes" id="UP000287908">
    <property type="component" value="Unassembled WGS sequence"/>
</dbReference>
<feature type="transmembrane region" description="Helical" evidence="1">
    <location>
        <begin position="50"/>
        <end position="70"/>
    </location>
</feature>
<proteinExistence type="predicted"/>
<dbReference type="RefSeq" id="WP_126783825.1">
    <property type="nucleotide sequence ID" value="NZ_PIQF01000001.1"/>
</dbReference>
<name>A0A432ZHQ2_9GAMM</name>
<reference evidence="2 3" key="1">
    <citation type="journal article" date="2011" name="Front. Microbiol.">
        <title>Genomic signatures of strain selection and enhancement in Bacillus atrophaeus var. globigii, a historical biowarfare simulant.</title>
        <authorList>
            <person name="Gibbons H.S."/>
            <person name="Broomall S.M."/>
            <person name="McNew L.A."/>
            <person name="Daligault H."/>
            <person name="Chapman C."/>
            <person name="Bruce D."/>
            <person name="Karavis M."/>
            <person name="Krepps M."/>
            <person name="McGregor P.A."/>
            <person name="Hong C."/>
            <person name="Park K.H."/>
            <person name="Akmal A."/>
            <person name="Feldman A."/>
            <person name="Lin J.S."/>
            <person name="Chang W.E."/>
            <person name="Higgs B.W."/>
            <person name="Demirev P."/>
            <person name="Lindquist J."/>
            <person name="Liem A."/>
            <person name="Fochler E."/>
            <person name="Read T.D."/>
            <person name="Tapia R."/>
            <person name="Johnson S."/>
            <person name="Bishop-Lilly K.A."/>
            <person name="Detter C."/>
            <person name="Han C."/>
            <person name="Sozhamannan S."/>
            <person name="Rosenzweig C.N."/>
            <person name="Skowronski E.W."/>
        </authorList>
    </citation>
    <scope>NUCLEOTIDE SEQUENCE [LARGE SCALE GENOMIC DNA]</scope>
    <source>
        <strain evidence="2 3">CL-SP19</strain>
    </source>
</reference>
<evidence type="ECO:0000313" key="3">
    <source>
        <dbReference type="Proteomes" id="UP000287908"/>
    </source>
</evidence>
<gene>
    <name evidence="2" type="ORF">CWI81_03490</name>
</gene>
<dbReference type="OrthoDB" id="8685152at2"/>
<evidence type="ECO:0000313" key="2">
    <source>
        <dbReference type="EMBL" id="RUO77555.1"/>
    </source>
</evidence>
<accession>A0A432ZHQ2</accession>
<dbReference type="AlphaFoldDB" id="A0A432ZHQ2"/>
<organism evidence="2 3">
    <name type="scientific">Idiomarina seosinensis</name>
    <dbReference type="NCBI Taxonomy" id="281739"/>
    <lineage>
        <taxon>Bacteria</taxon>
        <taxon>Pseudomonadati</taxon>
        <taxon>Pseudomonadota</taxon>
        <taxon>Gammaproteobacteria</taxon>
        <taxon>Alteromonadales</taxon>
        <taxon>Idiomarinaceae</taxon>
        <taxon>Idiomarina</taxon>
    </lineage>
</organism>
<protein>
    <recommendedName>
        <fullName evidence="4">Zn-ribbon protein</fullName>
    </recommendedName>
</protein>
<keyword evidence="3" id="KW-1185">Reference proteome</keyword>
<keyword evidence="1" id="KW-0812">Transmembrane</keyword>
<feature type="transmembrane region" description="Helical" evidence="1">
    <location>
        <begin position="82"/>
        <end position="104"/>
    </location>
</feature>
<keyword evidence="1" id="KW-0472">Membrane</keyword>